<accession>A0A2P8R0K8</accession>
<dbReference type="Proteomes" id="UP000240535">
    <property type="component" value="Unassembled WGS sequence"/>
</dbReference>
<name>A0A2P8R0K8_9BACT</name>
<dbReference type="EMBL" id="PDHH01000004">
    <property type="protein sequence ID" value="PSM52036.1"/>
    <property type="molecule type" value="Genomic_DNA"/>
</dbReference>
<dbReference type="AlphaFoldDB" id="A0A2P8R0K8"/>
<evidence type="ECO:0000313" key="3">
    <source>
        <dbReference type="Proteomes" id="UP000240535"/>
    </source>
</evidence>
<sequence length="176" mass="20250">MRKKGCWFGLMKKGKTMLDNKYKNLDEISKILGIDADKKNVFKVQNLEDENSKLITLESGRWDSDKPLFGVDEDNNLYATISVETLKGMIKSYRKIANENFKLKLEKSIAQTFPVDFGDVWAVSLDEIKKRASKGSKEEILNIDLDEVLIDIKKRHPNLFLKLDGIIKDKIIKEVI</sequence>
<evidence type="ECO:0000256" key="1">
    <source>
        <dbReference type="HAMAP-Rule" id="MF_02110"/>
    </source>
</evidence>
<protein>
    <recommendedName>
        <fullName evidence="1">UPF0763 protein CQ405_05615</fullName>
    </recommendedName>
</protein>
<reference evidence="3" key="1">
    <citation type="submission" date="2017-10" db="EMBL/GenBank/DDBJ databases">
        <title>Campylobacter species from seals.</title>
        <authorList>
            <person name="Gilbert M.J."/>
            <person name="Zomer A.L."/>
            <person name="Timmerman A.J."/>
            <person name="Duim B."/>
            <person name="Wagenaar J.A."/>
        </authorList>
    </citation>
    <scope>NUCLEOTIDE SEQUENCE [LARGE SCALE GENOMIC DNA]</scope>
    <source>
        <strain evidence="3">17S00004-5</strain>
    </source>
</reference>
<dbReference type="InterPro" id="IPR019724">
    <property type="entry name" value="UPF0763"/>
</dbReference>
<dbReference type="HAMAP" id="MF_02110">
    <property type="entry name" value="UPF0763"/>
    <property type="match status" value="1"/>
</dbReference>
<proteinExistence type="inferred from homology"/>
<dbReference type="Pfam" id="PF10788">
    <property type="entry name" value="DUF2603"/>
    <property type="match status" value="1"/>
</dbReference>
<gene>
    <name evidence="2" type="ORF">CQ405_05615</name>
</gene>
<evidence type="ECO:0000313" key="2">
    <source>
        <dbReference type="EMBL" id="PSM52036.1"/>
    </source>
</evidence>
<comment type="similarity">
    <text evidence="1">Belongs to the UPF0763 family.</text>
</comment>
<keyword evidence="3" id="KW-1185">Reference proteome</keyword>
<comment type="caution">
    <text evidence="2">The sequence shown here is derived from an EMBL/GenBank/DDBJ whole genome shotgun (WGS) entry which is preliminary data.</text>
</comment>
<organism evidence="2 3">
    <name type="scientific">Campylobacter blaseri</name>
    <dbReference type="NCBI Taxonomy" id="2042961"/>
    <lineage>
        <taxon>Bacteria</taxon>
        <taxon>Pseudomonadati</taxon>
        <taxon>Campylobacterota</taxon>
        <taxon>Epsilonproteobacteria</taxon>
        <taxon>Campylobacterales</taxon>
        <taxon>Campylobacteraceae</taxon>
        <taxon>Campylobacter</taxon>
    </lineage>
</organism>